<evidence type="ECO:0000256" key="2">
    <source>
        <dbReference type="ARBA" id="ARBA00022448"/>
    </source>
</evidence>
<dbReference type="PANTHER" id="PTHR11101:SF80">
    <property type="entry name" value="PHOSPHATE TRANSPORTER"/>
    <property type="match status" value="1"/>
</dbReference>
<keyword evidence="4 6" id="KW-1133">Transmembrane helix</keyword>
<feature type="transmembrane region" description="Helical" evidence="6">
    <location>
        <begin position="139"/>
        <end position="161"/>
    </location>
</feature>
<dbReference type="OrthoDB" id="9779554at2"/>
<protein>
    <submittedName>
        <fullName evidence="7">Inorganic phosphate transporter, PiT family</fullName>
    </submittedName>
</protein>
<feature type="transmembrane region" description="Helical" evidence="6">
    <location>
        <begin position="109"/>
        <end position="133"/>
    </location>
</feature>
<keyword evidence="5 6" id="KW-0472">Membrane</keyword>
<keyword evidence="8" id="KW-1185">Reference proteome</keyword>
<evidence type="ECO:0000313" key="8">
    <source>
        <dbReference type="Proteomes" id="UP000184148"/>
    </source>
</evidence>
<feature type="transmembrane region" description="Helical" evidence="6">
    <location>
        <begin position="79"/>
        <end position="102"/>
    </location>
</feature>
<proteinExistence type="predicted"/>
<feature type="transmembrane region" description="Helical" evidence="6">
    <location>
        <begin position="6"/>
        <end position="23"/>
    </location>
</feature>
<sequence>MEQHAIIIAVVILALSFDFINGFHDTANAIATSISTKALKPKTAIVLASVMNLLGALTFTGVAKTVGGKVANPANIEHGVYVVAAALVAAIAWNLFTWYYGIPSSSSHALIGSLAGSVIAAAGFSAVNFHGFLTIIEGLILSPLLAFTVGYIIMSIIRLIFANFSPHRINSKFRFLQIFTASFQAFSHGTNDAQKTMGIITFALVAGGFQDTLEVAPWVKVSAALAMALGTSVGGWRIIKTVGSKIIKFEPASGFASDLTSALVIIGATLIKLPVSTTHVISSAIMGVGSAKRFSAVKWGTAITMVSAWVITLPVTMILAAISFIVVRMLFL</sequence>
<evidence type="ECO:0000256" key="1">
    <source>
        <dbReference type="ARBA" id="ARBA00004141"/>
    </source>
</evidence>
<comment type="subcellular location">
    <subcellularLocation>
        <location evidence="1">Membrane</location>
        <topology evidence="1">Multi-pass membrane protein</topology>
    </subcellularLocation>
</comment>
<name>A0A1M4U205_9FIRM</name>
<feature type="transmembrane region" description="Helical" evidence="6">
    <location>
        <begin position="302"/>
        <end position="331"/>
    </location>
</feature>
<organism evidence="7 8">
    <name type="scientific">Desulforamulus putei DSM 12395</name>
    <dbReference type="NCBI Taxonomy" id="1121429"/>
    <lineage>
        <taxon>Bacteria</taxon>
        <taxon>Bacillati</taxon>
        <taxon>Bacillota</taxon>
        <taxon>Clostridia</taxon>
        <taxon>Eubacteriales</taxon>
        <taxon>Peptococcaceae</taxon>
        <taxon>Desulforamulus</taxon>
    </lineage>
</organism>
<evidence type="ECO:0000313" key="7">
    <source>
        <dbReference type="EMBL" id="SHE50637.1"/>
    </source>
</evidence>
<gene>
    <name evidence="7" type="ORF">SAMN02745133_00548</name>
</gene>
<dbReference type="AlphaFoldDB" id="A0A1M4U205"/>
<evidence type="ECO:0000256" key="4">
    <source>
        <dbReference type="ARBA" id="ARBA00022989"/>
    </source>
</evidence>
<dbReference type="Pfam" id="PF01384">
    <property type="entry name" value="PHO4"/>
    <property type="match status" value="1"/>
</dbReference>
<dbReference type="EMBL" id="FQUY01000002">
    <property type="protein sequence ID" value="SHE50637.1"/>
    <property type="molecule type" value="Genomic_DNA"/>
</dbReference>
<dbReference type="RefSeq" id="WP_073235351.1">
    <property type="nucleotide sequence ID" value="NZ_FQUY01000002.1"/>
</dbReference>
<evidence type="ECO:0000256" key="3">
    <source>
        <dbReference type="ARBA" id="ARBA00022692"/>
    </source>
</evidence>
<reference evidence="8" key="1">
    <citation type="submission" date="2016-11" db="EMBL/GenBank/DDBJ databases">
        <authorList>
            <person name="Varghese N."/>
            <person name="Submissions S."/>
        </authorList>
    </citation>
    <scope>NUCLEOTIDE SEQUENCE [LARGE SCALE GENOMIC DNA]</scope>
    <source>
        <strain evidence="8">DSM 12395</strain>
    </source>
</reference>
<keyword evidence="3 6" id="KW-0812">Transmembrane</keyword>
<dbReference type="GO" id="GO:0005315">
    <property type="term" value="F:phosphate transmembrane transporter activity"/>
    <property type="evidence" value="ECO:0007669"/>
    <property type="project" value="InterPro"/>
</dbReference>
<accession>A0A1M4U205</accession>
<dbReference type="STRING" id="1121429.SAMN02745133_00548"/>
<dbReference type="Proteomes" id="UP000184148">
    <property type="component" value="Unassembled WGS sequence"/>
</dbReference>
<dbReference type="InterPro" id="IPR001204">
    <property type="entry name" value="Phos_transporter"/>
</dbReference>
<dbReference type="GO" id="GO:0016020">
    <property type="term" value="C:membrane"/>
    <property type="evidence" value="ECO:0007669"/>
    <property type="project" value="UniProtKB-SubCell"/>
</dbReference>
<dbReference type="GO" id="GO:0035435">
    <property type="term" value="P:phosphate ion transmembrane transport"/>
    <property type="evidence" value="ECO:0007669"/>
    <property type="project" value="TreeGrafter"/>
</dbReference>
<dbReference type="PANTHER" id="PTHR11101">
    <property type="entry name" value="PHOSPHATE TRANSPORTER"/>
    <property type="match status" value="1"/>
</dbReference>
<evidence type="ECO:0000256" key="6">
    <source>
        <dbReference type="SAM" id="Phobius"/>
    </source>
</evidence>
<keyword evidence="2" id="KW-0813">Transport</keyword>
<evidence type="ECO:0000256" key="5">
    <source>
        <dbReference type="ARBA" id="ARBA00023136"/>
    </source>
</evidence>
<feature type="transmembrane region" description="Helical" evidence="6">
    <location>
        <begin position="44"/>
        <end position="67"/>
    </location>
</feature>